<feature type="region of interest" description="Disordered" evidence="8">
    <location>
        <begin position="585"/>
        <end position="704"/>
    </location>
</feature>
<dbReference type="SMART" id="SM00487">
    <property type="entry name" value="DEXDc"/>
    <property type="match status" value="1"/>
</dbReference>
<feature type="domain" description="Helicase C-terminal" evidence="10">
    <location>
        <begin position="338"/>
        <end position="501"/>
    </location>
</feature>
<dbReference type="GO" id="GO:0016787">
    <property type="term" value="F:hydrolase activity"/>
    <property type="evidence" value="ECO:0007669"/>
    <property type="project" value="UniProtKB-KW"/>
</dbReference>
<protein>
    <recommendedName>
        <fullName evidence="7">ATP-dependent RNA helicase</fullName>
        <ecNumber evidence="7">3.6.4.13</ecNumber>
    </recommendedName>
</protein>
<reference evidence="11" key="1">
    <citation type="submission" date="2022-07" db="EMBL/GenBank/DDBJ databases">
        <title>Fungi with potential for degradation of polypropylene.</title>
        <authorList>
            <person name="Gostincar C."/>
        </authorList>
    </citation>
    <scope>NUCLEOTIDE SEQUENCE</scope>
    <source>
        <strain evidence="11">EXF-13287</strain>
    </source>
</reference>
<keyword evidence="2 6" id="KW-0378">Hydrolase</keyword>
<gene>
    <name evidence="11" type="ORF">NKR19_g6180</name>
</gene>
<evidence type="ECO:0000256" key="8">
    <source>
        <dbReference type="SAM" id="MobiDB-lite"/>
    </source>
</evidence>
<evidence type="ECO:0000259" key="10">
    <source>
        <dbReference type="PROSITE" id="PS51194"/>
    </source>
</evidence>
<dbReference type="InterPro" id="IPR027417">
    <property type="entry name" value="P-loop_NTPase"/>
</dbReference>
<dbReference type="PROSITE" id="PS51194">
    <property type="entry name" value="HELICASE_CTER"/>
    <property type="match status" value="1"/>
</dbReference>
<dbReference type="InterPro" id="IPR000629">
    <property type="entry name" value="RNA-helicase_DEAD-box_CS"/>
</dbReference>
<evidence type="ECO:0000256" key="6">
    <source>
        <dbReference type="RuleBase" id="RU000492"/>
    </source>
</evidence>
<dbReference type="PANTHER" id="PTHR24031">
    <property type="entry name" value="RNA HELICASE"/>
    <property type="match status" value="1"/>
</dbReference>
<dbReference type="InterPro" id="IPR014001">
    <property type="entry name" value="Helicase_ATP-bd"/>
</dbReference>
<dbReference type="AlphaFoldDB" id="A0AA38RSN3"/>
<dbReference type="SUPFAM" id="SSF52540">
    <property type="entry name" value="P-loop containing nucleoside triphosphate hydrolases"/>
    <property type="match status" value="2"/>
</dbReference>
<evidence type="ECO:0000313" key="11">
    <source>
        <dbReference type="EMBL" id="KAJ9145179.1"/>
    </source>
</evidence>
<dbReference type="GO" id="GO:0005524">
    <property type="term" value="F:ATP binding"/>
    <property type="evidence" value="ECO:0007669"/>
    <property type="project" value="UniProtKB-UniRule"/>
</dbReference>
<comment type="function">
    <text evidence="7">RNA helicase.</text>
</comment>
<comment type="domain">
    <text evidence="7">The Q motif is unique to and characteristic of the DEAD box family of RNA helicases and controls ATP binding and hydrolysis.</text>
</comment>
<dbReference type="InterPro" id="IPR011545">
    <property type="entry name" value="DEAD/DEAH_box_helicase_dom"/>
</dbReference>
<evidence type="ECO:0000256" key="5">
    <source>
        <dbReference type="ARBA" id="ARBA00022884"/>
    </source>
</evidence>
<evidence type="ECO:0000256" key="7">
    <source>
        <dbReference type="RuleBase" id="RU365068"/>
    </source>
</evidence>
<dbReference type="Proteomes" id="UP001174691">
    <property type="component" value="Unassembled WGS sequence"/>
</dbReference>
<comment type="catalytic activity">
    <reaction evidence="7">
        <text>ATP + H2O = ADP + phosphate + H(+)</text>
        <dbReference type="Rhea" id="RHEA:13065"/>
        <dbReference type="ChEBI" id="CHEBI:15377"/>
        <dbReference type="ChEBI" id="CHEBI:15378"/>
        <dbReference type="ChEBI" id="CHEBI:30616"/>
        <dbReference type="ChEBI" id="CHEBI:43474"/>
        <dbReference type="ChEBI" id="CHEBI:456216"/>
        <dbReference type="EC" id="3.6.4.13"/>
    </reaction>
</comment>
<comment type="caution">
    <text evidence="11">The sequence shown here is derived from an EMBL/GenBank/DDBJ whole genome shotgun (WGS) entry which is preliminary data.</text>
</comment>
<evidence type="ECO:0000259" key="9">
    <source>
        <dbReference type="PROSITE" id="PS51192"/>
    </source>
</evidence>
<dbReference type="Pfam" id="PF00270">
    <property type="entry name" value="DEAD"/>
    <property type="match status" value="1"/>
</dbReference>
<evidence type="ECO:0000256" key="2">
    <source>
        <dbReference type="ARBA" id="ARBA00022801"/>
    </source>
</evidence>
<feature type="domain" description="Helicase ATP-binding" evidence="9">
    <location>
        <begin position="118"/>
        <end position="310"/>
    </location>
</feature>
<keyword evidence="5 7" id="KW-0694">RNA-binding</keyword>
<proteinExistence type="inferred from homology"/>
<dbReference type="Gene3D" id="3.40.50.300">
    <property type="entry name" value="P-loop containing nucleotide triphosphate hydrolases"/>
    <property type="match status" value="2"/>
</dbReference>
<keyword evidence="4 6" id="KW-0067">ATP-binding</keyword>
<keyword evidence="3 6" id="KW-0347">Helicase</keyword>
<dbReference type="SMART" id="SM00490">
    <property type="entry name" value="HELICc"/>
    <property type="match status" value="1"/>
</dbReference>
<evidence type="ECO:0000256" key="4">
    <source>
        <dbReference type="ARBA" id="ARBA00022840"/>
    </source>
</evidence>
<keyword evidence="12" id="KW-1185">Reference proteome</keyword>
<dbReference type="EMBL" id="JANBVN010000093">
    <property type="protein sequence ID" value="KAJ9145179.1"/>
    <property type="molecule type" value="Genomic_DNA"/>
</dbReference>
<dbReference type="CDD" id="cd18787">
    <property type="entry name" value="SF2_C_DEAD"/>
    <property type="match status" value="1"/>
</dbReference>
<feature type="compositionally biased region" description="Gly residues" evidence="8">
    <location>
        <begin position="629"/>
        <end position="691"/>
    </location>
</feature>
<sequence length="704" mass="76300">MLKTTLTRQSRLCLAAARNVQSVMRVASRPVAQSPLALSTRIISRSAIPVLSRFQPRLYSTDAAEATAPTPEPAQERVQRQVSKFADLSQLNVHRSIVDAITRDFGYEDMTDVQRLTINAALAGKDMVAQAKTGTGKTLAFLVPVLQRIIEQDPSLATRGARTRSARSDDIRAIILSPTRELAEQIAVEAQRLAQNTGIVVQRAVGGSAKGAMLRQVQRQGCHLLIATPGRLNDILSDPNSGIDAPNCAALVLDEADRMLDVGFSRELEQIVSFLPNRKEVPRQTLLFSATIPKSVISLAKTYVDPYNFEFVQTISENDEPTHHKVPQHIVTCKGLENVYATLVELVQREVQASKTSGEPFKAIVFLPTTLSVQMANSLFMSLRNMERGIPYVTNIHSRLTQQARTRAADSFRQSHTGILLSSDVTARGMDFPNVTHVIQITAPPDEEQYIHRLGRTGRAGKNGQGWLLIMNDETRTVRKMMSHLPLKPATDLQTPLLDMKSPEVREGSAPGSEYAKKTIEAFGNVRKDQLAEAYVSLVGVTVRSIDSKQTVIDRLNDFVTTFGMEEPPSLAPRVAQQLGFGNVRGVNIGHRPRRDAEDSSYGGNRQGSRSFGDRSDDPFGKIQDFGSQRGGSSYGGGRGGSRGGSGYGGSRDGGRGGSSYGGNRGGSSYGGNRDGGRSGGFGGSRGGSNRDGGRSKGYGDSSW</sequence>
<dbReference type="Pfam" id="PF00271">
    <property type="entry name" value="Helicase_C"/>
    <property type="match status" value="1"/>
</dbReference>
<dbReference type="PROSITE" id="PS51192">
    <property type="entry name" value="HELICASE_ATP_BIND_1"/>
    <property type="match status" value="1"/>
</dbReference>
<keyword evidence="1 6" id="KW-0547">Nucleotide-binding</keyword>
<accession>A0AA38RSN3</accession>
<name>A0AA38RSN3_9PEZI</name>
<dbReference type="GO" id="GO:0003724">
    <property type="term" value="F:RNA helicase activity"/>
    <property type="evidence" value="ECO:0007669"/>
    <property type="project" value="UniProtKB-EC"/>
</dbReference>
<evidence type="ECO:0000256" key="1">
    <source>
        <dbReference type="ARBA" id="ARBA00022741"/>
    </source>
</evidence>
<dbReference type="PROSITE" id="PS00039">
    <property type="entry name" value="DEAD_ATP_HELICASE"/>
    <property type="match status" value="1"/>
</dbReference>
<dbReference type="InterPro" id="IPR001650">
    <property type="entry name" value="Helicase_C-like"/>
</dbReference>
<evidence type="ECO:0000256" key="3">
    <source>
        <dbReference type="ARBA" id="ARBA00022806"/>
    </source>
</evidence>
<comment type="similarity">
    <text evidence="6">Belongs to the DEAD box helicase family.</text>
</comment>
<evidence type="ECO:0000313" key="12">
    <source>
        <dbReference type="Proteomes" id="UP001174691"/>
    </source>
</evidence>
<organism evidence="11 12">
    <name type="scientific">Coniochaeta hoffmannii</name>
    <dbReference type="NCBI Taxonomy" id="91930"/>
    <lineage>
        <taxon>Eukaryota</taxon>
        <taxon>Fungi</taxon>
        <taxon>Dikarya</taxon>
        <taxon>Ascomycota</taxon>
        <taxon>Pezizomycotina</taxon>
        <taxon>Sordariomycetes</taxon>
        <taxon>Sordariomycetidae</taxon>
        <taxon>Coniochaetales</taxon>
        <taxon>Coniochaetaceae</taxon>
        <taxon>Coniochaeta</taxon>
    </lineage>
</organism>
<dbReference type="GO" id="GO:0003723">
    <property type="term" value="F:RNA binding"/>
    <property type="evidence" value="ECO:0007669"/>
    <property type="project" value="UniProtKB-UniRule"/>
</dbReference>
<dbReference type="EC" id="3.6.4.13" evidence="7"/>